<reference evidence="3 4" key="1">
    <citation type="submission" date="2017-01" db="EMBL/GenBank/DDBJ databases">
        <title>A new Hymenobacter.</title>
        <authorList>
            <person name="Liang Y."/>
            <person name="Feng F."/>
        </authorList>
    </citation>
    <scope>NUCLEOTIDE SEQUENCE [LARGE SCALE GENOMIC DNA]</scope>
    <source>
        <strain evidence="3">MIMBbqt21</strain>
    </source>
</reference>
<name>A0A243WED6_9BACT</name>
<dbReference type="EMBL" id="MTSE01000004">
    <property type="protein sequence ID" value="OUJ74012.1"/>
    <property type="molecule type" value="Genomic_DNA"/>
</dbReference>
<dbReference type="Proteomes" id="UP000194873">
    <property type="component" value="Unassembled WGS sequence"/>
</dbReference>
<evidence type="ECO:0000313" key="4">
    <source>
        <dbReference type="Proteomes" id="UP000194873"/>
    </source>
</evidence>
<dbReference type="RefSeq" id="WP_086593855.1">
    <property type="nucleotide sequence ID" value="NZ_MTSE01000004.1"/>
</dbReference>
<keyword evidence="1" id="KW-0812">Transmembrane</keyword>
<dbReference type="Pfam" id="PF00892">
    <property type="entry name" value="EamA"/>
    <property type="match status" value="1"/>
</dbReference>
<accession>A0A243WED6</accession>
<sequence>MWVLFSLSAAFLAAVVVTLSKAGIKNVDSSLAFAIQSVLILIVSWSVVIFQGNLPDVTRIERKAWIYLVIAGVITCLSSLCSFYALKLGAASRTSSLDKVSLVFSITLAVIFLKDKVNWQLIVGALLMAAGAIFVVFSSDITKKEEKAPASNQAQ</sequence>
<keyword evidence="1" id="KW-0472">Membrane</keyword>
<comment type="caution">
    <text evidence="3">The sequence shown here is derived from an EMBL/GenBank/DDBJ whole genome shotgun (WGS) entry which is preliminary data.</text>
</comment>
<feature type="domain" description="EamA" evidence="2">
    <location>
        <begin position="2"/>
        <end position="136"/>
    </location>
</feature>
<organism evidence="3 4">
    <name type="scientific">Hymenobacter crusticola</name>
    <dbReference type="NCBI Taxonomy" id="1770526"/>
    <lineage>
        <taxon>Bacteria</taxon>
        <taxon>Pseudomonadati</taxon>
        <taxon>Bacteroidota</taxon>
        <taxon>Cytophagia</taxon>
        <taxon>Cytophagales</taxon>
        <taxon>Hymenobacteraceae</taxon>
        <taxon>Hymenobacter</taxon>
    </lineage>
</organism>
<evidence type="ECO:0000313" key="3">
    <source>
        <dbReference type="EMBL" id="OUJ74012.1"/>
    </source>
</evidence>
<keyword evidence="1" id="KW-1133">Transmembrane helix</keyword>
<keyword evidence="4" id="KW-1185">Reference proteome</keyword>
<feature type="transmembrane region" description="Helical" evidence="1">
    <location>
        <begin position="117"/>
        <end position="137"/>
    </location>
</feature>
<feature type="transmembrane region" description="Helical" evidence="1">
    <location>
        <begin position="64"/>
        <end position="86"/>
    </location>
</feature>
<evidence type="ECO:0000259" key="2">
    <source>
        <dbReference type="Pfam" id="PF00892"/>
    </source>
</evidence>
<dbReference type="AlphaFoldDB" id="A0A243WED6"/>
<evidence type="ECO:0000256" key="1">
    <source>
        <dbReference type="SAM" id="Phobius"/>
    </source>
</evidence>
<gene>
    <name evidence="3" type="ORF">BXP70_09655</name>
</gene>
<dbReference type="OrthoDB" id="9806718at2"/>
<proteinExistence type="predicted"/>
<dbReference type="GO" id="GO:0016020">
    <property type="term" value="C:membrane"/>
    <property type="evidence" value="ECO:0007669"/>
    <property type="project" value="InterPro"/>
</dbReference>
<feature type="transmembrane region" description="Helical" evidence="1">
    <location>
        <begin position="32"/>
        <end position="52"/>
    </location>
</feature>
<protein>
    <recommendedName>
        <fullName evidence="2">EamA domain-containing protein</fullName>
    </recommendedName>
</protein>
<dbReference type="InterPro" id="IPR037185">
    <property type="entry name" value="EmrE-like"/>
</dbReference>
<dbReference type="Gene3D" id="1.10.3730.20">
    <property type="match status" value="1"/>
</dbReference>
<dbReference type="InterPro" id="IPR000620">
    <property type="entry name" value="EamA_dom"/>
</dbReference>
<dbReference type="SUPFAM" id="SSF103481">
    <property type="entry name" value="Multidrug resistance efflux transporter EmrE"/>
    <property type="match status" value="1"/>
</dbReference>